<keyword evidence="2" id="KW-1185">Reference proteome</keyword>
<evidence type="ECO:0000313" key="2">
    <source>
        <dbReference type="Proteomes" id="UP000578819"/>
    </source>
</evidence>
<protein>
    <submittedName>
        <fullName evidence="1">Uncharacterized protein YukE</fullName>
    </submittedName>
</protein>
<dbReference type="InterPro" id="IPR036689">
    <property type="entry name" value="ESAT-6-like_sf"/>
</dbReference>
<gene>
    <name evidence="1" type="ORF">FHR38_000671</name>
</gene>
<dbReference type="Gene3D" id="1.10.287.1060">
    <property type="entry name" value="ESAT-6-like"/>
    <property type="match status" value="1"/>
</dbReference>
<organism evidence="1 2">
    <name type="scientific">Micromonospora polyrhachis</name>
    <dbReference type="NCBI Taxonomy" id="1282883"/>
    <lineage>
        <taxon>Bacteria</taxon>
        <taxon>Bacillati</taxon>
        <taxon>Actinomycetota</taxon>
        <taxon>Actinomycetes</taxon>
        <taxon>Micromonosporales</taxon>
        <taxon>Micromonosporaceae</taxon>
        <taxon>Micromonospora</taxon>
    </lineage>
</organism>
<evidence type="ECO:0000313" key="1">
    <source>
        <dbReference type="EMBL" id="MBB4956938.1"/>
    </source>
</evidence>
<dbReference type="AlphaFoldDB" id="A0A7W7SLE1"/>
<sequence>MAYTITIDADALEVIAKELQVPAGTLRAAVQAFNNNALSLGEPWGGSGDEIGKQWAGVYVPGLESVQGGFKAIIDGLLRLSSDFEQMAVRYKQVEEVNAQ</sequence>
<proteinExistence type="predicted"/>
<accession>A0A7W7SLE1</accession>
<name>A0A7W7SLE1_9ACTN</name>
<dbReference type="Proteomes" id="UP000578819">
    <property type="component" value="Unassembled WGS sequence"/>
</dbReference>
<dbReference type="SUPFAM" id="SSF140453">
    <property type="entry name" value="EsxAB dimer-like"/>
    <property type="match status" value="1"/>
</dbReference>
<dbReference type="RefSeq" id="WP_184532645.1">
    <property type="nucleotide sequence ID" value="NZ_JACHJW010000001.1"/>
</dbReference>
<reference evidence="1 2" key="1">
    <citation type="submission" date="2020-08" db="EMBL/GenBank/DDBJ databases">
        <title>Sequencing the genomes of 1000 actinobacteria strains.</title>
        <authorList>
            <person name="Klenk H.-P."/>
        </authorList>
    </citation>
    <scope>NUCLEOTIDE SEQUENCE [LARGE SCALE GENOMIC DNA]</scope>
    <source>
        <strain evidence="1 2">DSM 45886</strain>
    </source>
</reference>
<dbReference type="EMBL" id="JACHJW010000001">
    <property type="protein sequence ID" value="MBB4956938.1"/>
    <property type="molecule type" value="Genomic_DNA"/>
</dbReference>
<comment type="caution">
    <text evidence="1">The sequence shown here is derived from an EMBL/GenBank/DDBJ whole genome shotgun (WGS) entry which is preliminary data.</text>
</comment>